<keyword evidence="2" id="KW-1185">Reference proteome</keyword>
<proteinExistence type="predicted"/>
<evidence type="ECO:0000313" key="2">
    <source>
        <dbReference type="Proteomes" id="UP000798662"/>
    </source>
</evidence>
<accession>A0ACC3C5Z2</accession>
<gene>
    <name evidence="1" type="ORF">I4F81_008164</name>
</gene>
<dbReference type="EMBL" id="CM020619">
    <property type="protein sequence ID" value="KAK1865635.1"/>
    <property type="molecule type" value="Genomic_DNA"/>
</dbReference>
<comment type="caution">
    <text evidence="1">The sequence shown here is derived from an EMBL/GenBank/DDBJ whole genome shotgun (WGS) entry which is preliminary data.</text>
</comment>
<dbReference type="Proteomes" id="UP000798662">
    <property type="component" value="Chromosome 2"/>
</dbReference>
<protein>
    <submittedName>
        <fullName evidence="1">Uncharacterized protein</fullName>
    </submittedName>
</protein>
<reference evidence="1" key="1">
    <citation type="submission" date="2019-11" db="EMBL/GenBank/DDBJ databases">
        <title>Nori genome reveals adaptations in red seaweeds to the harsh intertidal environment.</title>
        <authorList>
            <person name="Wang D."/>
            <person name="Mao Y."/>
        </authorList>
    </citation>
    <scope>NUCLEOTIDE SEQUENCE</scope>
    <source>
        <tissue evidence="1">Gametophyte</tissue>
    </source>
</reference>
<name>A0ACC3C5Z2_PYRYE</name>
<evidence type="ECO:0000313" key="1">
    <source>
        <dbReference type="EMBL" id="KAK1865635.1"/>
    </source>
</evidence>
<sequence>MRLAAVAAVVAAATAVAVAVVSSAAASTVAPDGDWAAAAAAVSRQAAAVVDAAGGGDGGGTPSPVPPPAAGDVLRAALEPTATATGAGVTYAVSIGGRVATAGAVGVAVPEHGVPMTIATVTDVGSIGKQFTAFLVHWLADRGELDLDDDVHRYLPWLPLWVAPVSLRHLLHQVSGLRDLFFVLYLGGESVEGPFPRSRMLAAVSWQKRLRFPPGTAWEYSNTNSLLLAEVLEAVAGVPYAELLASVVTRPLGMNATTVYDSAHRVYPGLAQSVAVNISLPVSLGAAPAAIPATIGRLAPIVGPGGILSTPADLLKWATNLDNNTLGGGQQLVSAMRTPYVLRSLNGSEGSTDYSLFGTGYAAGLFPVTLPGVGANATVAAWWHGGTIGGYMSTLLQVPAAGVAVAIQATASQFGVDIPLEAAINAAAAAAPDVLAPLPARPPSPTPPPSPSPAATALPLSVELPRGALDAVAGVWVLAVEGASGDDETVFELQVDCAAPSSGAPREGSTPAQLAAAADGGGDGPRVACRLLADFGPETLTHLTAASATRFIGSPAGVAGGLVLDVSLNGSHPTAAVRVDLTSVGGPSLTGTAHRPAALQLSRATLAAAAGTWSAPEVGATWTLTHRGGGLGVDVRGQEGAIVLSTLLPCCTDATGGWRGAYTSRRLSPLAPTLGDQRAGMAAVARFAPGGHTWALSFTGGGDGRGDFRDISFRRTPPCGT</sequence>
<organism evidence="1 2">
    <name type="scientific">Pyropia yezoensis</name>
    <name type="common">Susabi-nori</name>
    <name type="synonym">Porphyra yezoensis</name>
    <dbReference type="NCBI Taxonomy" id="2788"/>
    <lineage>
        <taxon>Eukaryota</taxon>
        <taxon>Rhodophyta</taxon>
        <taxon>Bangiophyceae</taxon>
        <taxon>Bangiales</taxon>
        <taxon>Bangiaceae</taxon>
        <taxon>Pyropia</taxon>
    </lineage>
</organism>